<reference evidence="1 2" key="2">
    <citation type="submission" date="2012-05" db="EMBL/GenBank/DDBJ databases">
        <authorList>
            <person name="Volozhantsev N."/>
        </authorList>
    </citation>
    <scope>NUCLEOTIDE SEQUENCE [LARGE SCALE GENOMIC DNA]</scope>
</reference>
<dbReference type="Proteomes" id="UP000002880">
    <property type="component" value="Segment"/>
</dbReference>
<protein>
    <recommendedName>
        <fullName evidence="3">Tail sheath protein</fullName>
    </recommendedName>
</protein>
<organism evidence="1 2">
    <name type="scientific">Acinetobacter phage AP22</name>
    <dbReference type="NCBI Taxonomy" id="1187128"/>
    <lineage>
        <taxon>Viruses</taxon>
        <taxon>Duplodnaviria</taxon>
        <taxon>Heunggongvirae</taxon>
        <taxon>Uroviricota</taxon>
        <taxon>Caudoviricetes</taxon>
        <taxon>Obolenskvirus</taxon>
        <taxon>Obolenskvirus AP22</taxon>
    </lineage>
</organism>
<dbReference type="InterPro" id="IPR021808">
    <property type="entry name" value="DUF3383"/>
</dbReference>
<dbReference type="RefSeq" id="YP_006383790.1">
    <property type="nucleotide sequence ID" value="NC_017984.1"/>
</dbReference>
<keyword evidence="2" id="KW-1185">Reference proteome</keyword>
<dbReference type="KEGG" id="vg:12979027"/>
<sequence>MQFNSIPASNIAAVYPAVIGGGGNPLGLNTNLFVQDAIYPNYEYFSNTLVGQHYGLESPIYKFATVYFNGFRNATTRPNSLFITKYNLTDVPASLIGGDITSTTLADLKLINGTLTIVVDGVSKSVPVDLATANSYSDAAALIATALTLPCTYESTVKGFVIKSGTSGANSTISFATGDISDDLKLTQETGAVLNNHTAADTPTTGALNALAFSQNFVNITYSEGVFNEDALKDLALWVTSQNSRFKLYTWGLDPVALGQSGASFGEWAKENTSGVVPLYGTFDKAAFFCGVSGSINYQEENGRTTTAFRSQDGLVPDVTNEADAETLVKNGYSFYGAWATANDRFQFAGNGSVTGQYKWIDNFDFQVFLRTQLQLAYMNMFQAQKTIPYNDQGIATVRAYSQDPIDQGINFGGIRAGVNLSNAQKFQVNQEAGFDAASQLFTKGWALSVTLPDSQTRVARESFIIKLFYTDGSSMQRLEMTATNVQ</sequence>
<evidence type="ECO:0008006" key="3">
    <source>
        <dbReference type="Google" id="ProtNLM"/>
    </source>
</evidence>
<evidence type="ECO:0000313" key="2">
    <source>
        <dbReference type="Proteomes" id="UP000002880"/>
    </source>
</evidence>
<evidence type="ECO:0000313" key="1">
    <source>
        <dbReference type="EMBL" id="CCH57748.1"/>
    </source>
</evidence>
<dbReference type="OrthoDB" id="2180at10239"/>
<name>I2GUE7_9CAUD</name>
<dbReference type="Pfam" id="PF11863">
    <property type="entry name" value="DUF3383"/>
    <property type="match status" value="1"/>
</dbReference>
<reference evidence="1 2" key="1">
    <citation type="submission" date="2012-05" db="EMBL/GenBank/DDBJ databases">
        <title>The genome sequence of bacteriophage AP22 lytic for Acinetobacter baumannii.</title>
        <authorList>
            <person name="Volozhantsev N.V."/>
            <person name="Popova A.V."/>
            <person name="Bogun A.G."/>
        </authorList>
    </citation>
    <scope>NUCLEOTIDE SEQUENCE [LARGE SCALE GENOMIC DNA]</scope>
</reference>
<accession>I2GUE7</accession>
<dbReference type="EMBL" id="HE806280">
    <property type="protein sequence ID" value="CCH57748.1"/>
    <property type="molecule type" value="Genomic_DNA"/>
</dbReference>
<proteinExistence type="predicted"/>
<dbReference type="GeneID" id="12979027"/>